<evidence type="ECO:0000256" key="4">
    <source>
        <dbReference type="ARBA" id="ARBA00022801"/>
    </source>
</evidence>
<dbReference type="PANTHER" id="PTHR10412">
    <property type="entry name" value="MANNOSYL-OLIGOSACCHARIDE GLUCOSIDASE"/>
    <property type="match status" value="1"/>
</dbReference>
<dbReference type="EC" id="3.2.1.106" evidence="11 13"/>
<evidence type="ECO:0000256" key="11">
    <source>
        <dbReference type="ARBA" id="ARBA00038888"/>
    </source>
</evidence>
<evidence type="ECO:0000256" key="12">
    <source>
        <dbReference type="ARBA" id="ARBA00052431"/>
    </source>
</evidence>
<accession>A0A0F4Z7X4</accession>
<sequence length="811" mass="91371">MLSWTAGFLLVSSSAIQGSLAASVSEQIDALNNQSLFWGPYKPNLYFGARPRTPKSLWTGLQWVNVNEYRPLSQGYRYTCEQHDSISGYGWDEYDVRDGGSQIIHDDANEIDITTTFIKVPGGSHGGSWALRVKGVPYASARSDLATLVSFYIAQEDDGVLEVGSLGTFEGFADDVTLVGNSPSLGTYKMTITKGAGSAPKSDHDLSKLRHTDKISVRSLYLPEEVIWQGRNVAYKEISDAVKYVTENYEVETNPPPPFLSYLMENKPGAGNTHLVQRVFSGEFEFDLIFDSESAGRPITSDTIAETVAANKISYSERYNKLFNPQAPFNNADYVAFGKSMLSNLLGGIGYFYGDQMVDRSDAPEYKEENEGFWEETAEARNRHMEKPEGPYELFTSVPSRPFFPRGFLWDEGFHLIPVADWDMDLTLDIVRSWFKTIDDNGWIPREQILGAEPRSKVPEEFQVQYPHYANPPTLFLIVETFMNRLRAGGISKNSKPVTADTPLRNAYLEYPEAGLEFVKEVYPLLRRQYEWFRRTQKGDLESFERDGANTNEGYRWRGRTETHCLTSGLDDYPRAQPPHPGELHVDLMAWVGLMAKSLHSIADSLGLSEDAALYAGQLSDIQKNLATLHWSSNAGCFCDATIDDFDEHVLVCHKGYISLFPFLVGLMDAQDAKIGRLLDMMEDPEQLWSEHGLRSLSISDEFYGTAENYWRSPVWININYMAISRLYDLASVEGPHRGRAAELYGKLREAVVKTVYESWKETGFAWEQYDPETGKGQRTQHFTGWTSLVVKIMAMGQPGVEGVKGTHDEL</sequence>
<dbReference type="SUPFAM" id="SSF48208">
    <property type="entry name" value="Six-hairpin glycosidases"/>
    <property type="match status" value="1"/>
</dbReference>
<dbReference type="PANTHER" id="PTHR10412:SF11">
    <property type="entry name" value="MANNOSYL-OLIGOSACCHARIDE GLUCOSIDASE"/>
    <property type="match status" value="1"/>
</dbReference>
<proteinExistence type="inferred from homology"/>
<dbReference type="GO" id="GO:0006491">
    <property type="term" value="P:N-glycan processing"/>
    <property type="evidence" value="ECO:0007669"/>
    <property type="project" value="EnsemblFungi"/>
</dbReference>
<dbReference type="GO" id="GO:0098553">
    <property type="term" value="C:lumenal side of endoplasmic reticulum membrane"/>
    <property type="evidence" value="ECO:0007669"/>
    <property type="project" value="EnsemblFungi"/>
</dbReference>
<dbReference type="OrthoDB" id="410058at2759"/>
<evidence type="ECO:0000256" key="5">
    <source>
        <dbReference type="ARBA" id="ARBA00022824"/>
    </source>
</evidence>
<feature type="signal peptide" evidence="15">
    <location>
        <begin position="1"/>
        <end position="21"/>
    </location>
</feature>
<dbReference type="InterPro" id="IPR031631">
    <property type="entry name" value="Glyco_hydro_63N"/>
</dbReference>
<keyword evidence="5 13" id="KW-0256">Endoplasmic reticulum</keyword>
<keyword evidence="9 14" id="KW-0325">Glycoprotein</keyword>
<dbReference type="Proteomes" id="UP000033483">
    <property type="component" value="Unassembled WGS sequence"/>
</dbReference>
<keyword evidence="15" id="KW-0732">Signal</keyword>
<comment type="catalytic activity">
    <reaction evidence="12 13">
        <text>N(4)-(alpha-D-Glc-(1-&gt;2)-alpha-D-Glc-(1-&gt;3)-alpha-D-Glc-(1-&gt;3)-alpha-D-Man-(1-&gt;2)-alpha-D-Man-(1-&gt;2)-alpha-D-Man-(1-&gt;3)-[alpha-D-Man-(1-&gt;2)-alpha-D-Man-(1-&gt;3)-[alpha-D-Man-(1-&gt;2)-alpha-D-Man-(1-&gt;6)]-alpha-D-Man-(1-&gt;6)]-beta-D-Man-(1-&gt;4)-beta-D-GlcNAc-(1-&gt;4)-beta-D-GlcNAc)-L-asparaginyl-[protein] + H2O = N(4)-(alpha-D-Glc-(1-&gt;3)-alpha-D-Glc-(1-&gt;3)-alpha-D-Man-(1-&gt;2)-alpha-D-Man-(1-&gt;2)-alpha-D-Man-(1-&gt;3)-[alpha-D-Man-(1-&gt;2)-alpha-D-Man-(1-&gt;3)-[alpha-D-Man-(1-&gt;2)-alpha-D-Man-(1-&gt;6)]-alpha-D-Man-(1-&gt;6)]-beta-D-Man-(1-&gt;4)-beta-D-GlcNAc-(1-&gt;4)-beta-D-GlcNAc)-L-asparaginyl-[protein] + beta-D-glucose</text>
        <dbReference type="Rhea" id="RHEA:55988"/>
        <dbReference type="Rhea" id="RHEA-COMP:12806"/>
        <dbReference type="Rhea" id="RHEA-COMP:14355"/>
        <dbReference type="ChEBI" id="CHEBI:15377"/>
        <dbReference type="ChEBI" id="CHEBI:15903"/>
        <dbReference type="ChEBI" id="CHEBI:59082"/>
        <dbReference type="ChEBI" id="CHEBI:132537"/>
        <dbReference type="EC" id="3.2.1.106"/>
    </reaction>
</comment>
<evidence type="ECO:0000256" key="13">
    <source>
        <dbReference type="RuleBase" id="RU368089"/>
    </source>
</evidence>
<evidence type="ECO:0000313" key="18">
    <source>
        <dbReference type="EMBL" id="KKA26612.1"/>
    </source>
</evidence>
<evidence type="ECO:0000313" key="19">
    <source>
        <dbReference type="Proteomes" id="UP000033483"/>
    </source>
</evidence>
<dbReference type="FunFam" id="1.50.10.10:FF:000027">
    <property type="entry name" value="Probable mannosyl-oligosaccharide glucosidase"/>
    <property type="match status" value="1"/>
</dbReference>
<dbReference type="AlphaFoldDB" id="A0A0F4Z7X4"/>
<feature type="domain" description="Glycosyl hydrolase family 63 C-terminal" evidence="16">
    <location>
        <begin position="300"/>
        <end position="796"/>
    </location>
</feature>
<dbReference type="GO" id="GO:0009311">
    <property type="term" value="P:oligosaccharide metabolic process"/>
    <property type="evidence" value="ECO:0007669"/>
    <property type="project" value="UniProtKB-UniRule"/>
</dbReference>
<dbReference type="InterPro" id="IPR012341">
    <property type="entry name" value="6hp_glycosidase-like_sf"/>
</dbReference>
<keyword evidence="6" id="KW-0735">Signal-anchor</keyword>
<keyword evidence="4 13" id="KW-0378">Hydrolase</keyword>
<dbReference type="GO" id="GO:0004573">
    <property type="term" value="F:Glc3Man9GlcNAc2 oligosaccharide glucosidase activity"/>
    <property type="evidence" value="ECO:0007669"/>
    <property type="project" value="UniProtKB-UniRule"/>
</dbReference>
<evidence type="ECO:0000256" key="2">
    <source>
        <dbReference type="ARBA" id="ARBA00010833"/>
    </source>
</evidence>
<dbReference type="Pfam" id="PF16923">
    <property type="entry name" value="Glyco_hydro_63N"/>
    <property type="match status" value="1"/>
</dbReference>
<evidence type="ECO:0000256" key="14">
    <source>
        <dbReference type="RuleBase" id="RU369107"/>
    </source>
</evidence>
<keyword evidence="8" id="KW-0472">Membrane</keyword>
<keyword evidence="10 13" id="KW-0326">Glycosidase</keyword>
<feature type="domain" description="Glycosyl hydrolase family 63 N-terminal" evidence="17">
    <location>
        <begin position="35"/>
        <end position="259"/>
    </location>
</feature>
<comment type="similarity">
    <text evidence="2 13">Belongs to the glycosyl hydrolase 63 family.</text>
</comment>
<evidence type="ECO:0000256" key="6">
    <source>
        <dbReference type="ARBA" id="ARBA00022968"/>
    </source>
</evidence>
<evidence type="ECO:0000256" key="10">
    <source>
        <dbReference type="ARBA" id="ARBA00023295"/>
    </source>
</evidence>
<evidence type="ECO:0000259" key="17">
    <source>
        <dbReference type="Pfam" id="PF16923"/>
    </source>
</evidence>
<organism evidence="18 19">
    <name type="scientific">Thielaviopsis punctulata</name>
    <dbReference type="NCBI Taxonomy" id="72032"/>
    <lineage>
        <taxon>Eukaryota</taxon>
        <taxon>Fungi</taxon>
        <taxon>Dikarya</taxon>
        <taxon>Ascomycota</taxon>
        <taxon>Pezizomycotina</taxon>
        <taxon>Sordariomycetes</taxon>
        <taxon>Hypocreomycetidae</taxon>
        <taxon>Microascales</taxon>
        <taxon>Ceratocystidaceae</taxon>
        <taxon>Thielaviopsis</taxon>
    </lineage>
</organism>
<evidence type="ECO:0000256" key="15">
    <source>
        <dbReference type="SAM" id="SignalP"/>
    </source>
</evidence>
<keyword evidence="7" id="KW-1133">Transmembrane helix</keyword>
<dbReference type="InterPro" id="IPR004888">
    <property type="entry name" value="Glycoside_hydrolase_63"/>
</dbReference>
<dbReference type="Gene3D" id="2.70.98.110">
    <property type="entry name" value="Glycosyl hydrolase family 63, N-terminal domain"/>
    <property type="match status" value="1"/>
</dbReference>
<dbReference type="GO" id="GO:0006488">
    <property type="term" value="P:dolichol-linked oligosaccharide biosynthetic process"/>
    <property type="evidence" value="ECO:0007669"/>
    <property type="project" value="EnsemblFungi"/>
</dbReference>
<comment type="function">
    <text evidence="13">Cleaves the distal alpha 1,2-linked glucose residue from the Glc(3)Man(9)GlcNAc(2) oligosaccharide precursor.</text>
</comment>
<keyword evidence="19" id="KW-1185">Reference proteome</keyword>
<evidence type="ECO:0000259" key="16">
    <source>
        <dbReference type="Pfam" id="PF03200"/>
    </source>
</evidence>
<gene>
    <name evidence="18" type="ORF">TD95_003421</name>
</gene>
<dbReference type="EMBL" id="LAEV01002061">
    <property type="protein sequence ID" value="KKA26612.1"/>
    <property type="molecule type" value="Genomic_DNA"/>
</dbReference>
<evidence type="ECO:0000256" key="3">
    <source>
        <dbReference type="ARBA" id="ARBA00022692"/>
    </source>
</evidence>
<comment type="caution">
    <text evidence="18">The sequence shown here is derived from an EMBL/GenBank/DDBJ whole genome shotgun (WGS) entry which is preliminary data.</text>
</comment>
<evidence type="ECO:0000256" key="1">
    <source>
        <dbReference type="ARBA" id="ARBA00004648"/>
    </source>
</evidence>
<evidence type="ECO:0000256" key="7">
    <source>
        <dbReference type="ARBA" id="ARBA00022989"/>
    </source>
</evidence>
<dbReference type="Pfam" id="PF03200">
    <property type="entry name" value="Glyco_hydro_63"/>
    <property type="match status" value="1"/>
</dbReference>
<dbReference type="Gene3D" id="1.50.10.10">
    <property type="match status" value="1"/>
</dbReference>
<protein>
    <recommendedName>
        <fullName evidence="11 13">Mannosyl-oligosaccharide glucosidase</fullName>
        <ecNumber evidence="11 13">3.2.1.106</ecNumber>
    </recommendedName>
    <alternativeName>
        <fullName evidence="14">Glucosidase I</fullName>
    </alternativeName>
</protein>
<feature type="chain" id="PRO_5002482444" description="Mannosyl-oligosaccharide glucosidase" evidence="15">
    <location>
        <begin position="22"/>
        <end position="811"/>
    </location>
</feature>
<reference evidence="18 19" key="1">
    <citation type="submission" date="2015-03" db="EMBL/GenBank/DDBJ databases">
        <authorList>
            <person name="Radwan O."/>
            <person name="Al-Naeli F.A."/>
            <person name="Rendon G.A."/>
            <person name="Fields C."/>
        </authorList>
    </citation>
    <scope>NUCLEOTIDE SEQUENCE [LARGE SCALE GENOMIC DNA]</scope>
    <source>
        <strain evidence="18">CR-DP1</strain>
    </source>
</reference>
<dbReference type="GO" id="GO:0070880">
    <property type="term" value="P:fungal-type cell wall beta-glucan biosynthetic process"/>
    <property type="evidence" value="ECO:0007669"/>
    <property type="project" value="EnsemblFungi"/>
</dbReference>
<name>A0A0F4Z7X4_9PEZI</name>
<evidence type="ECO:0000256" key="8">
    <source>
        <dbReference type="ARBA" id="ARBA00023136"/>
    </source>
</evidence>
<dbReference type="InterPro" id="IPR008928">
    <property type="entry name" value="6-hairpin_glycosidase_sf"/>
</dbReference>
<dbReference type="InterPro" id="IPR031335">
    <property type="entry name" value="Glyco_hydro_63_C"/>
</dbReference>
<comment type="subcellular location">
    <subcellularLocation>
        <location evidence="1 13">Endoplasmic reticulum membrane</location>
        <topology evidence="1 13">Single-pass type II membrane protein</topology>
    </subcellularLocation>
</comment>
<keyword evidence="3" id="KW-0812">Transmembrane</keyword>
<dbReference type="InterPro" id="IPR038518">
    <property type="entry name" value="Glyco_hydro_63N_sf"/>
</dbReference>
<evidence type="ECO:0000256" key="9">
    <source>
        <dbReference type="ARBA" id="ARBA00023180"/>
    </source>
</evidence>
<comment type="pathway">
    <text evidence="14">Glycan metabolism; N-glycan degradation.</text>
</comment>